<dbReference type="Pfam" id="PF12843">
    <property type="entry name" value="QSregVF_b"/>
    <property type="match status" value="1"/>
</dbReference>
<name>A0AA41W789_9GAMM</name>
<reference evidence="1 2" key="1">
    <citation type="journal article" date="2013" name="Antonie Van Leeuwenhoek">
        <title>Echinimonas agarilytica gen. nov., sp. nov., a new gammaproteobacterium isolated from the sea urchin Strongylocentrotus intermedius.</title>
        <authorList>
            <person name="Nedashkovskaya O.I."/>
            <person name="Stenkova A.M."/>
            <person name="Zhukova N.V."/>
            <person name="Van Trappen S."/>
            <person name="Lee J.S."/>
            <person name="Kim S.B."/>
        </authorList>
    </citation>
    <scope>NUCLEOTIDE SEQUENCE [LARGE SCALE GENOMIC DNA]</scope>
    <source>
        <strain evidence="1 2">KMM 6351</strain>
    </source>
</reference>
<proteinExistence type="predicted"/>
<dbReference type="InterPro" id="IPR024530">
    <property type="entry name" value="QSregVF_b"/>
</dbReference>
<sequence>MLDNTNTLKKLVTARMPFGKYKGRLLFDLPAAYLIWFEKTGFPSGAIGEQLVLMYQLKMDGNGDILRQLHKQLSAHSAQAD</sequence>
<organism evidence="1 2">
    <name type="scientific">Echinimonas agarilytica</name>
    <dbReference type="NCBI Taxonomy" id="1215918"/>
    <lineage>
        <taxon>Bacteria</taxon>
        <taxon>Pseudomonadati</taxon>
        <taxon>Pseudomonadota</taxon>
        <taxon>Gammaproteobacteria</taxon>
        <taxon>Alteromonadales</taxon>
        <taxon>Echinimonadaceae</taxon>
        <taxon>Echinimonas</taxon>
    </lineage>
</organism>
<keyword evidence="2" id="KW-1185">Reference proteome</keyword>
<dbReference type="EMBL" id="JAMQGP010000003">
    <property type="protein sequence ID" value="MCM2679724.1"/>
    <property type="molecule type" value="Genomic_DNA"/>
</dbReference>
<evidence type="ECO:0000313" key="1">
    <source>
        <dbReference type="EMBL" id="MCM2679724.1"/>
    </source>
</evidence>
<comment type="caution">
    <text evidence="1">The sequence shown here is derived from an EMBL/GenBank/DDBJ whole genome shotgun (WGS) entry which is preliminary data.</text>
</comment>
<dbReference type="AlphaFoldDB" id="A0AA41W789"/>
<gene>
    <name evidence="1" type="ORF">NAF29_08615</name>
</gene>
<dbReference type="RefSeq" id="WP_251261164.1">
    <property type="nucleotide sequence ID" value="NZ_JAMQGP010000003.1"/>
</dbReference>
<evidence type="ECO:0000313" key="2">
    <source>
        <dbReference type="Proteomes" id="UP001165393"/>
    </source>
</evidence>
<protein>
    <submittedName>
        <fullName evidence="1">DUF3820 family protein</fullName>
    </submittedName>
</protein>
<accession>A0AA41W789</accession>
<dbReference type="Proteomes" id="UP001165393">
    <property type="component" value="Unassembled WGS sequence"/>
</dbReference>